<dbReference type="EMBL" id="MCGO01000022">
    <property type="protein sequence ID" value="ORY44474.1"/>
    <property type="molecule type" value="Genomic_DNA"/>
</dbReference>
<proteinExistence type="predicted"/>
<evidence type="ECO:0000313" key="2">
    <source>
        <dbReference type="Proteomes" id="UP000193642"/>
    </source>
</evidence>
<name>A0A1Y2CCA6_9FUNG</name>
<dbReference type="SUPFAM" id="SSF48371">
    <property type="entry name" value="ARM repeat"/>
    <property type="match status" value="1"/>
</dbReference>
<dbReference type="InterPro" id="IPR016024">
    <property type="entry name" value="ARM-type_fold"/>
</dbReference>
<accession>A0A1Y2CCA6</accession>
<dbReference type="AlphaFoldDB" id="A0A1Y2CCA6"/>
<keyword evidence="2" id="KW-1185">Reference proteome</keyword>
<sequence>MSDELRDSFPKNRISIASVWKILKTTALLFEKENIALFFGKWDVFCLMQLVNERLEGIHIVAERDQVARNGIGLLVVLASDTLESPLLLQLLLSLVLKFLESDIKFMSKVILGIIAGTRVVEKFQAIAVMKVIYTVALLAGRVALHQRDAGGRSNEFKSLLRCLEVLIKSLRQFHQIQTLSLIFIDASNNSFAPIFEKYGHLLETPSDFSELVEEAIEYSILGAEEAIVKFIYMCLESGKPLVVLSKIISFLNGVVVSKSLGTSNNIKVLAMQCLAMLSGKIPDSLDLESHLNPRETVMALLTSCLEDLNPRVLAEATQAISQILQINGEVFWAANVKENTSCWKVFEFFQTNAVL</sequence>
<dbReference type="Proteomes" id="UP000193642">
    <property type="component" value="Unassembled WGS sequence"/>
</dbReference>
<gene>
    <name evidence="1" type="ORF">BCR33DRAFT_223199</name>
</gene>
<dbReference type="OrthoDB" id="381190at2759"/>
<organism evidence="1 2">
    <name type="scientific">Rhizoclosmatium globosum</name>
    <dbReference type="NCBI Taxonomy" id="329046"/>
    <lineage>
        <taxon>Eukaryota</taxon>
        <taxon>Fungi</taxon>
        <taxon>Fungi incertae sedis</taxon>
        <taxon>Chytridiomycota</taxon>
        <taxon>Chytridiomycota incertae sedis</taxon>
        <taxon>Chytridiomycetes</taxon>
        <taxon>Chytridiales</taxon>
        <taxon>Chytriomycetaceae</taxon>
        <taxon>Rhizoclosmatium</taxon>
    </lineage>
</organism>
<comment type="caution">
    <text evidence="1">The sequence shown here is derived from an EMBL/GenBank/DDBJ whole genome shotgun (WGS) entry which is preliminary data.</text>
</comment>
<evidence type="ECO:0000313" key="1">
    <source>
        <dbReference type="EMBL" id="ORY44474.1"/>
    </source>
</evidence>
<reference evidence="1 2" key="1">
    <citation type="submission" date="2016-07" db="EMBL/GenBank/DDBJ databases">
        <title>Pervasive Adenine N6-methylation of Active Genes in Fungi.</title>
        <authorList>
            <consortium name="DOE Joint Genome Institute"/>
            <person name="Mondo S.J."/>
            <person name="Dannebaum R.O."/>
            <person name="Kuo R.C."/>
            <person name="Labutti K."/>
            <person name="Haridas S."/>
            <person name="Kuo A."/>
            <person name="Salamov A."/>
            <person name="Ahrendt S.R."/>
            <person name="Lipzen A."/>
            <person name="Sullivan W."/>
            <person name="Andreopoulos W.B."/>
            <person name="Clum A."/>
            <person name="Lindquist E."/>
            <person name="Daum C."/>
            <person name="Ramamoorthy G.K."/>
            <person name="Gryganskyi A."/>
            <person name="Culley D."/>
            <person name="Magnuson J.K."/>
            <person name="James T.Y."/>
            <person name="O'Malley M.A."/>
            <person name="Stajich J.E."/>
            <person name="Spatafora J.W."/>
            <person name="Visel A."/>
            <person name="Grigoriev I.V."/>
        </authorList>
    </citation>
    <scope>NUCLEOTIDE SEQUENCE [LARGE SCALE GENOMIC DNA]</scope>
    <source>
        <strain evidence="1 2">JEL800</strain>
    </source>
</reference>
<protein>
    <submittedName>
        <fullName evidence="1">Uncharacterized protein</fullName>
    </submittedName>
</protein>